<dbReference type="AlphaFoldDB" id="A0A0F9S011"/>
<protein>
    <submittedName>
        <fullName evidence="1">Uncharacterized protein</fullName>
    </submittedName>
</protein>
<name>A0A0F9S011_9ZZZZ</name>
<proteinExistence type="predicted"/>
<dbReference type="EMBL" id="LAZR01002400">
    <property type="protein sequence ID" value="KKN30506.1"/>
    <property type="molecule type" value="Genomic_DNA"/>
</dbReference>
<gene>
    <name evidence="1" type="ORF">LCGC14_0833310</name>
</gene>
<comment type="caution">
    <text evidence="1">The sequence shown here is derived from an EMBL/GenBank/DDBJ whole genome shotgun (WGS) entry which is preliminary data.</text>
</comment>
<reference evidence="1" key="1">
    <citation type="journal article" date="2015" name="Nature">
        <title>Complex archaea that bridge the gap between prokaryotes and eukaryotes.</title>
        <authorList>
            <person name="Spang A."/>
            <person name="Saw J.H."/>
            <person name="Jorgensen S.L."/>
            <person name="Zaremba-Niedzwiedzka K."/>
            <person name="Martijn J."/>
            <person name="Lind A.E."/>
            <person name="van Eijk R."/>
            <person name="Schleper C."/>
            <person name="Guy L."/>
            <person name="Ettema T.J."/>
        </authorList>
    </citation>
    <scope>NUCLEOTIDE SEQUENCE</scope>
</reference>
<evidence type="ECO:0000313" key="1">
    <source>
        <dbReference type="EMBL" id="KKN30506.1"/>
    </source>
</evidence>
<sequence length="77" mass="9205">MDPRLMVEIAEKKLRLSMYYNREQDLWWATVYSQEYDSVSAARNAGRIVGNACDTKYRDAVWRAFQRYTDYLDRARG</sequence>
<organism evidence="1">
    <name type="scientific">marine sediment metagenome</name>
    <dbReference type="NCBI Taxonomy" id="412755"/>
    <lineage>
        <taxon>unclassified sequences</taxon>
        <taxon>metagenomes</taxon>
        <taxon>ecological metagenomes</taxon>
    </lineage>
</organism>
<accession>A0A0F9S011</accession>